<name>A0A0A0HKS7_9RHOB</name>
<keyword evidence="4" id="KW-0812">Transmembrane</keyword>
<evidence type="ECO:0000256" key="2">
    <source>
        <dbReference type="ARBA" id="ARBA00008163"/>
    </source>
</evidence>
<dbReference type="RefSeq" id="WP_037269676.1">
    <property type="nucleotide sequence ID" value="NZ_KN293975.1"/>
</dbReference>
<evidence type="ECO:0000256" key="4">
    <source>
        <dbReference type="ARBA" id="ARBA00022692"/>
    </source>
</evidence>
<comment type="similarity">
    <text evidence="2">Belongs to the OmpP1/FadL family.</text>
</comment>
<comment type="subcellular location">
    <subcellularLocation>
        <location evidence="1">Cell outer membrane</location>
        <topology evidence="1">Multi-pass membrane protein</topology>
    </subcellularLocation>
</comment>
<dbReference type="InterPro" id="IPR005017">
    <property type="entry name" value="OMPP1/FadL/TodX"/>
</dbReference>
<accession>A0A0A0HKS7</accession>
<dbReference type="Gene3D" id="2.40.160.60">
    <property type="entry name" value="Outer membrane protein transport protein (OMPP1/FadL/TodX)"/>
    <property type="match status" value="1"/>
</dbReference>
<dbReference type="AlphaFoldDB" id="A0A0A0HKS7"/>
<dbReference type="Proteomes" id="UP000030021">
    <property type="component" value="Unassembled WGS sequence"/>
</dbReference>
<evidence type="ECO:0000256" key="5">
    <source>
        <dbReference type="ARBA" id="ARBA00022729"/>
    </source>
</evidence>
<dbReference type="GO" id="GO:0009279">
    <property type="term" value="C:cell outer membrane"/>
    <property type="evidence" value="ECO:0007669"/>
    <property type="project" value="UniProtKB-SubCell"/>
</dbReference>
<evidence type="ECO:0000256" key="7">
    <source>
        <dbReference type="ARBA" id="ARBA00023237"/>
    </source>
</evidence>
<evidence type="ECO:0000313" key="8">
    <source>
        <dbReference type="EMBL" id="KGM87264.1"/>
    </source>
</evidence>
<evidence type="ECO:0000256" key="3">
    <source>
        <dbReference type="ARBA" id="ARBA00022452"/>
    </source>
</evidence>
<protein>
    <submittedName>
        <fullName evidence="8">Long-chain fatty acid transport protein</fullName>
    </submittedName>
</protein>
<gene>
    <name evidence="8" type="ORF">rosmuc_03568</name>
</gene>
<reference evidence="8 9" key="1">
    <citation type="submission" date="2013-01" db="EMBL/GenBank/DDBJ databases">
        <authorList>
            <person name="Fiebig A."/>
            <person name="Goeker M."/>
            <person name="Klenk H.-P.P."/>
        </authorList>
    </citation>
    <scope>NUCLEOTIDE SEQUENCE [LARGE SCALE GENOMIC DNA]</scope>
    <source>
        <strain evidence="8 9">DSM 17069</strain>
    </source>
</reference>
<sequence length="372" mass="39520">MKTTWLAATVIAATASTAFGGEIERRGDPSMILFEKGKNYLEFSAATVDPSVSGTALPGIPTAPTGNIQNRYQSFAGGYKHELNDRIALAFVVDEPVGASVNYRTPPAALGGAFFGGSNAEVSSIAFTALAKYKATERFSIYGGLRYIGLSGNLTVISPATLGSAVPAPNNPYTLGVSKDFQVGYLLGAAYEIPDIALRVALTYESKTEHDFKDNTGAGFKVEIPQAFTLHAQSGIAKDTLLFGSVKWREWSKFAVQPGDFFSVATGVPVNVPIASGPSDIWTYELGLGRRFNENWSGALILGYEKDEGDVVGNLSGKDGYFSYGLAATYETEAWEITAGIKYFDIGDANSSVTAFSGSDAIAIGTKVAFRF</sequence>
<dbReference type="PANTHER" id="PTHR35093">
    <property type="entry name" value="OUTER MEMBRANE PROTEIN NMB0088-RELATED"/>
    <property type="match status" value="1"/>
</dbReference>
<organism evidence="8 9">
    <name type="scientific">Roseovarius mucosus DSM 17069</name>
    <dbReference type="NCBI Taxonomy" id="1288298"/>
    <lineage>
        <taxon>Bacteria</taxon>
        <taxon>Pseudomonadati</taxon>
        <taxon>Pseudomonadota</taxon>
        <taxon>Alphaproteobacteria</taxon>
        <taxon>Rhodobacterales</taxon>
        <taxon>Roseobacteraceae</taxon>
        <taxon>Roseovarius</taxon>
    </lineage>
</organism>
<dbReference type="EMBL" id="AONH01000016">
    <property type="protein sequence ID" value="KGM87264.1"/>
    <property type="molecule type" value="Genomic_DNA"/>
</dbReference>
<dbReference type="HOGENOM" id="CLU_039022_0_0_5"/>
<keyword evidence="7" id="KW-0998">Cell outer membrane</keyword>
<keyword evidence="3" id="KW-1134">Transmembrane beta strand</keyword>
<dbReference type="STRING" id="215743.ROSMUCSMR3_03987"/>
<proteinExistence type="inferred from homology"/>
<dbReference type="eggNOG" id="COG2067">
    <property type="taxonomic scope" value="Bacteria"/>
</dbReference>
<comment type="caution">
    <text evidence="8">The sequence shown here is derived from an EMBL/GenBank/DDBJ whole genome shotgun (WGS) entry which is preliminary data.</text>
</comment>
<dbReference type="PATRIC" id="fig|1288298.3.peg.3580"/>
<dbReference type="GO" id="GO:0015483">
    <property type="term" value="F:long-chain fatty acid transporting porin activity"/>
    <property type="evidence" value="ECO:0007669"/>
    <property type="project" value="TreeGrafter"/>
</dbReference>
<evidence type="ECO:0000256" key="1">
    <source>
        <dbReference type="ARBA" id="ARBA00004571"/>
    </source>
</evidence>
<dbReference type="PANTHER" id="PTHR35093:SF8">
    <property type="entry name" value="OUTER MEMBRANE PROTEIN NMB0088-RELATED"/>
    <property type="match status" value="1"/>
</dbReference>
<evidence type="ECO:0000256" key="6">
    <source>
        <dbReference type="ARBA" id="ARBA00023136"/>
    </source>
</evidence>
<dbReference type="OrthoDB" id="6679728at2"/>
<evidence type="ECO:0000313" key="9">
    <source>
        <dbReference type="Proteomes" id="UP000030021"/>
    </source>
</evidence>
<dbReference type="Pfam" id="PF03349">
    <property type="entry name" value="Toluene_X"/>
    <property type="match status" value="1"/>
</dbReference>
<dbReference type="SUPFAM" id="SSF56935">
    <property type="entry name" value="Porins"/>
    <property type="match status" value="1"/>
</dbReference>
<keyword evidence="5" id="KW-0732">Signal</keyword>
<keyword evidence="6" id="KW-0472">Membrane</keyword>